<evidence type="ECO:0000256" key="4">
    <source>
        <dbReference type="ARBA" id="ARBA00022679"/>
    </source>
</evidence>
<dbReference type="Pfam" id="PF01048">
    <property type="entry name" value="PNP_UDP_1"/>
    <property type="match status" value="1"/>
</dbReference>
<accession>A0A8J2Z438</accession>
<dbReference type="EMBL" id="BMJS01000008">
    <property type="protein sequence ID" value="GGF94835.1"/>
    <property type="molecule type" value="Genomic_DNA"/>
</dbReference>
<comment type="caution">
    <text evidence="7">The sequence shown here is derived from an EMBL/GenBank/DDBJ whole genome shotgun (WGS) entry which is preliminary data.</text>
</comment>
<dbReference type="Proteomes" id="UP000636949">
    <property type="component" value="Unassembled WGS sequence"/>
</dbReference>
<dbReference type="InterPro" id="IPR035994">
    <property type="entry name" value="Nucleoside_phosphorylase_sf"/>
</dbReference>
<comment type="catalytic activity">
    <reaction evidence="5">
        <text>uridine + phosphate = alpha-D-ribose 1-phosphate + uracil</text>
        <dbReference type="Rhea" id="RHEA:24388"/>
        <dbReference type="ChEBI" id="CHEBI:16704"/>
        <dbReference type="ChEBI" id="CHEBI:17568"/>
        <dbReference type="ChEBI" id="CHEBI:43474"/>
        <dbReference type="ChEBI" id="CHEBI:57720"/>
        <dbReference type="EC" id="2.4.2.3"/>
    </reaction>
</comment>
<organism evidence="7 8">
    <name type="scientific">Cysteiniphilum litorale</name>
    <dbReference type="NCBI Taxonomy" id="2056700"/>
    <lineage>
        <taxon>Bacteria</taxon>
        <taxon>Pseudomonadati</taxon>
        <taxon>Pseudomonadota</taxon>
        <taxon>Gammaproteobacteria</taxon>
        <taxon>Thiotrichales</taxon>
        <taxon>Fastidiosibacteraceae</taxon>
        <taxon>Cysteiniphilum</taxon>
    </lineage>
</organism>
<reference evidence="7" key="2">
    <citation type="submission" date="2020-09" db="EMBL/GenBank/DDBJ databases">
        <authorList>
            <person name="Sun Q."/>
            <person name="Zhou Y."/>
        </authorList>
    </citation>
    <scope>NUCLEOTIDE SEQUENCE</scope>
    <source>
        <strain evidence="7">CGMCC 1.15758</strain>
    </source>
</reference>
<dbReference type="InterPro" id="IPR000845">
    <property type="entry name" value="Nucleoside_phosphorylase_d"/>
</dbReference>
<dbReference type="PANTHER" id="PTHR43691:SF11">
    <property type="entry name" value="FI09636P-RELATED"/>
    <property type="match status" value="1"/>
</dbReference>
<dbReference type="OrthoDB" id="9782889at2"/>
<proteinExistence type="predicted"/>
<evidence type="ECO:0000256" key="1">
    <source>
        <dbReference type="ARBA" id="ARBA00011888"/>
    </source>
</evidence>
<name>A0A8J2Z438_9GAMM</name>
<evidence type="ECO:0000313" key="7">
    <source>
        <dbReference type="EMBL" id="GGF94835.1"/>
    </source>
</evidence>
<evidence type="ECO:0000259" key="6">
    <source>
        <dbReference type="Pfam" id="PF01048"/>
    </source>
</evidence>
<dbReference type="Gene3D" id="3.40.50.1580">
    <property type="entry name" value="Nucleoside phosphorylase domain"/>
    <property type="match status" value="1"/>
</dbReference>
<dbReference type="RefSeq" id="WP_117002020.1">
    <property type="nucleotide sequence ID" value="NZ_BMJS01000008.1"/>
</dbReference>
<dbReference type="PANTHER" id="PTHR43691">
    <property type="entry name" value="URIDINE PHOSPHORYLASE"/>
    <property type="match status" value="1"/>
</dbReference>
<protein>
    <recommendedName>
        <fullName evidence="2">Uridine phosphorylase</fullName>
        <ecNumber evidence="1">2.4.2.3</ecNumber>
    </recommendedName>
</protein>
<gene>
    <name evidence="7" type="primary">deoD</name>
    <name evidence="7" type="ORF">GCM10010995_10060</name>
</gene>
<dbReference type="GO" id="GO:0005829">
    <property type="term" value="C:cytosol"/>
    <property type="evidence" value="ECO:0007669"/>
    <property type="project" value="TreeGrafter"/>
</dbReference>
<dbReference type="AlphaFoldDB" id="A0A8J2Z438"/>
<evidence type="ECO:0000256" key="5">
    <source>
        <dbReference type="ARBA" id="ARBA00048447"/>
    </source>
</evidence>
<reference evidence="7" key="1">
    <citation type="journal article" date="2014" name="Int. J. Syst. Evol. Microbiol.">
        <title>Complete genome sequence of Corynebacterium casei LMG S-19264T (=DSM 44701T), isolated from a smear-ripened cheese.</title>
        <authorList>
            <consortium name="US DOE Joint Genome Institute (JGI-PGF)"/>
            <person name="Walter F."/>
            <person name="Albersmeier A."/>
            <person name="Kalinowski J."/>
            <person name="Ruckert C."/>
        </authorList>
    </citation>
    <scope>NUCLEOTIDE SEQUENCE</scope>
    <source>
        <strain evidence="7">CGMCC 1.15758</strain>
    </source>
</reference>
<dbReference type="GO" id="GO:0006152">
    <property type="term" value="P:purine nucleoside catabolic process"/>
    <property type="evidence" value="ECO:0007669"/>
    <property type="project" value="TreeGrafter"/>
</dbReference>
<dbReference type="NCBIfam" id="TIGR00107">
    <property type="entry name" value="deoD"/>
    <property type="match status" value="1"/>
</dbReference>
<dbReference type="GO" id="GO:0004731">
    <property type="term" value="F:purine-nucleoside phosphorylase activity"/>
    <property type="evidence" value="ECO:0007669"/>
    <property type="project" value="InterPro"/>
</dbReference>
<dbReference type="EC" id="2.4.2.3" evidence="1"/>
<keyword evidence="3" id="KW-0328">Glycosyltransferase</keyword>
<keyword evidence="4" id="KW-0808">Transferase</keyword>
<dbReference type="InterPro" id="IPR004402">
    <property type="entry name" value="DeoD-type"/>
</dbReference>
<dbReference type="SUPFAM" id="SSF53167">
    <property type="entry name" value="Purine and uridine phosphorylases"/>
    <property type="match status" value="1"/>
</dbReference>
<dbReference type="GO" id="GO:0004850">
    <property type="term" value="F:uridine phosphorylase activity"/>
    <property type="evidence" value="ECO:0007669"/>
    <property type="project" value="UniProtKB-EC"/>
</dbReference>
<sequence>MIPTPHIEAKNKGDFAKTVIMPGDPLRAKLIAETYLKDIKQVNSVRNMLGFTGTYKGKKLTIMAHGMGIPSAGIYTAELFNNYDVDQIIRIGSCGSYVPEIKVYDVLLVTESYCESDYIEIVTGEKTRVATPDANLTAHIAKTADSLSLPVTQAKVHCTDVFYRKNFDDYIKIHSEHGCKAVEMETVAIFANAKAYGKKAACLLTVSDSLVTKEVTSSQERQNSFTKMIEIALASA</sequence>
<dbReference type="CDD" id="cd09006">
    <property type="entry name" value="PNP_EcPNPI-like"/>
    <property type="match status" value="1"/>
</dbReference>
<feature type="domain" description="Nucleoside phosphorylase" evidence="6">
    <location>
        <begin position="18"/>
        <end position="222"/>
    </location>
</feature>
<evidence type="ECO:0000313" key="8">
    <source>
        <dbReference type="Proteomes" id="UP000636949"/>
    </source>
</evidence>
<dbReference type="NCBIfam" id="NF004489">
    <property type="entry name" value="PRK05819.1"/>
    <property type="match status" value="1"/>
</dbReference>
<evidence type="ECO:0000256" key="2">
    <source>
        <dbReference type="ARBA" id="ARBA00021980"/>
    </source>
</evidence>
<evidence type="ECO:0000256" key="3">
    <source>
        <dbReference type="ARBA" id="ARBA00022676"/>
    </source>
</evidence>
<keyword evidence="8" id="KW-1185">Reference proteome</keyword>